<keyword evidence="5 7" id="KW-0186">Copper</keyword>
<evidence type="ECO:0000256" key="4">
    <source>
        <dbReference type="ARBA" id="ARBA00023002"/>
    </source>
</evidence>
<comment type="caution">
    <text evidence="11">The sequence shown here is derived from an EMBL/GenBank/DDBJ whole genome shotgun (WGS) entry which is preliminary data.</text>
</comment>
<feature type="domain" description="Tyrosinase copper-binding" evidence="10">
    <location>
        <begin position="340"/>
        <end position="351"/>
    </location>
</feature>
<keyword evidence="6 8" id="KW-1015">Disulfide bond</keyword>
<dbReference type="SUPFAM" id="SSF48056">
    <property type="entry name" value="Di-copper centre-containing domain"/>
    <property type="match status" value="1"/>
</dbReference>
<dbReference type="PANTHER" id="PTHR11474:SF76">
    <property type="entry name" value="SHKT DOMAIN-CONTAINING PROTEIN"/>
    <property type="match status" value="1"/>
</dbReference>
<gene>
    <name evidence="11" type="ORF">ZOSMA_132G00580</name>
</gene>
<dbReference type="Proteomes" id="UP000036987">
    <property type="component" value="Unassembled WGS sequence"/>
</dbReference>
<keyword evidence="12" id="KW-1185">Reference proteome</keyword>
<reference evidence="12" key="1">
    <citation type="journal article" date="2016" name="Nature">
        <title>The genome of the seagrass Zostera marina reveals angiosperm adaptation to the sea.</title>
        <authorList>
            <person name="Olsen J.L."/>
            <person name="Rouze P."/>
            <person name="Verhelst B."/>
            <person name="Lin Y.-C."/>
            <person name="Bayer T."/>
            <person name="Collen J."/>
            <person name="Dattolo E."/>
            <person name="De Paoli E."/>
            <person name="Dittami S."/>
            <person name="Maumus F."/>
            <person name="Michel G."/>
            <person name="Kersting A."/>
            <person name="Lauritano C."/>
            <person name="Lohaus R."/>
            <person name="Toepel M."/>
            <person name="Tonon T."/>
            <person name="Vanneste K."/>
            <person name="Amirebrahimi M."/>
            <person name="Brakel J."/>
            <person name="Bostroem C."/>
            <person name="Chovatia M."/>
            <person name="Grimwood J."/>
            <person name="Jenkins J.W."/>
            <person name="Jueterbock A."/>
            <person name="Mraz A."/>
            <person name="Stam W.T."/>
            <person name="Tice H."/>
            <person name="Bornberg-Bauer E."/>
            <person name="Green P.J."/>
            <person name="Pearson G.A."/>
            <person name="Procaccini G."/>
            <person name="Duarte C.M."/>
            <person name="Schmutz J."/>
            <person name="Reusch T.B.H."/>
            <person name="Van de Peer Y."/>
        </authorList>
    </citation>
    <scope>NUCLEOTIDE SEQUENCE [LARGE SCALE GENOMIC DNA]</scope>
    <source>
        <strain evidence="12">cv. Finnish</strain>
    </source>
</reference>
<feature type="binding site" evidence="7">
    <location>
        <position position="189"/>
    </location>
    <ligand>
        <name>Cu cation</name>
        <dbReference type="ChEBI" id="CHEBI:23378"/>
        <label>A</label>
    </ligand>
</feature>
<sequence length="568" mass="63574">MSSMQILALNSSPPFSFASPSYQLKKKTTARRIRASISSAKSSSNGGSGSFDRRNMLIGLGGLYGAASTGLIMPGHSIAAPIASPDLSTCKKSTLVDGQGNVVVIEDSCCPPYSEKIVDFFPSTPNRIRVRPAVQNMTNDQIAKYKEATKRMRALDKEDPRSFAQQAMVGITPQKPLQIHNSWLFFPFHRWYLYFFEKILGKLIDDDDFVMPFWNYDDPVGMTLPSIFDDPTSSLYDPLRNQKHRGSKIIDLNFGTELGTSDEELIQLNLDLMYRQMVTNSKTPQQFFGAKYLAGDVPNPGAGSVENLPHSPVHVWVGCEPSPETPFRENMGNFYSAGRDPIFYCHHMNVDRLWNVWKDISRRNRDPRRPEFLEASFLFYDENAQLVRVKVKDCLDSSLLGYRYDSVPIAWMEKTPTPSFPRGSRRKGKGRMKGKPRVVSFPLNLKSPESVTIKRTIKTRSKAEKEVSEEVVVIEGIELNFGDFVKFDVYVNSPDNAVKPGTSEFSGSFVNVPHTADSGAKTCLTLGLTDLLDDIDADEDDDIIITLVPRKGKVKIGGVSIQFLNDDD</sequence>
<feature type="disulfide bond" evidence="8">
    <location>
        <begin position="90"/>
        <end position="110"/>
    </location>
</feature>
<accession>A0A0K9PZE6</accession>
<feature type="binding site" evidence="7">
    <location>
        <position position="310"/>
    </location>
    <ligand>
        <name>Cu cation</name>
        <dbReference type="ChEBI" id="CHEBI:23378"/>
        <label>B</label>
    </ligand>
</feature>
<comment type="similarity">
    <text evidence="1">Belongs to the tyrosinase family.</text>
</comment>
<dbReference type="OMA" id="QANFENM"/>
<dbReference type="InterPro" id="IPR002227">
    <property type="entry name" value="Tyrosinase_Cu-bd"/>
</dbReference>
<keyword evidence="2 7" id="KW-0479">Metal-binding</keyword>
<evidence type="ECO:0000313" key="12">
    <source>
        <dbReference type="Proteomes" id="UP000036987"/>
    </source>
</evidence>
<feature type="domain" description="Tyrosinase copper-binding" evidence="9">
    <location>
        <begin position="180"/>
        <end position="197"/>
    </location>
</feature>
<comment type="cofactor">
    <cofactor evidence="7">
        <name>Cu(2+)</name>
        <dbReference type="ChEBI" id="CHEBI:29036"/>
    </cofactor>
    <text evidence="7">Binds 2 copper ions per subunit.</text>
</comment>
<proteinExistence type="inferred from homology"/>
<dbReference type="PRINTS" id="PR00092">
    <property type="entry name" value="TYROSINASE"/>
</dbReference>
<dbReference type="Pfam" id="PF12142">
    <property type="entry name" value="PPO1_DWL"/>
    <property type="match status" value="1"/>
</dbReference>
<keyword evidence="3" id="KW-0883">Thioether bond</keyword>
<dbReference type="OrthoDB" id="6132182at2759"/>
<evidence type="ECO:0000256" key="7">
    <source>
        <dbReference type="PIRSR" id="PIRSR000290-1"/>
    </source>
</evidence>
<dbReference type="PIRSF" id="PIRSF000290">
    <property type="entry name" value="PPO_plant"/>
    <property type="match status" value="1"/>
</dbReference>
<evidence type="ECO:0000259" key="9">
    <source>
        <dbReference type="PROSITE" id="PS00497"/>
    </source>
</evidence>
<organism evidence="11 12">
    <name type="scientific">Zostera marina</name>
    <name type="common">Eelgrass</name>
    <dbReference type="NCBI Taxonomy" id="29655"/>
    <lineage>
        <taxon>Eukaryota</taxon>
        <taxon>Viridiplantae</taxon>
        <taxon>Streptophyta</taxon>
        <taxon>Embryophyta</taxon>
        <taxon>Tracheophyta</taxon>
        <taxon>Spermatophyta</taxon>
        <taxon>Magnoliopsida</taxon>
        <taxon>Liliopsida</taxon>
        <taxon>Zosteraceae</taxon>
        <taxon>Zostera</taxon>
    </lineage>
</organism>
<dbReference type="InterPro" id="IPR016213">
    <property type="entry name" value="Polyphenol_oxidase"/>
</dbReference>
<evidence type="ECO:0000256" key="8">
    <source>
        <dbReference type="PIRSR" id="PIRSR000290-2"/>
    </source>
</evidence>
<dbReference type="InterPro" id="IPR022739">
    <property type="entry name" value="Polyphenol_oxidase_cen"/>
</dbReference>
<dbReference type="GO" id="GO:0004097">
    <property type="term" value="F:catechol oxidase activity"/>
    <property type="evidence" value="ECO:0007669"/>
    <property type="project" value="InterPro"/>
</dbReference>
<dbReference type="AlphaFoldDB" id="A0A0K9PZE6"/>
<dbReference type="InterPro" id="IPR008922">
    <property type="entry name" value="Di-copper_centre_dom_sf"/>
</dbReference>
<keyword evidence="4" id="KW-0560">Oxidoreductase</keyword>
<name>A0A0K9PZE6_ZOSMR</name>
<evidence type="ECO:0000313" key="11">
    <source>
        <dbReference type="EMBL" id="KMZ74289.1"/>
    </source>
</evidence>
<dbReference type="Gene3D" id="1.10.1280.10">
    <property type="entry name" value="Di-copper center containing domain from catechol oxidase"/>
    <property type="match status" value="1"/>
</dbReference>
<dbReference type="PROSITE" id="PS00498">
    <property type="entry name" value="TYROSINASE_2"/>
    <property type="match status" value="1"/>
</dbReference>
<dbReference type="GO" id="GO:0046872">
    <property type="term" value="F:metal ion binding"/>
    <property type="evidence" value="ECO:0007669"/>
    <property type="project" value="UniProtKB-KW"/>
</dbReference>
<dbReference type="Pfam" id="PF00264">
    <property type="entry name" value="Tyrosinase"/>
    <property type="match status" value="1"/>
</dbReference>
<dbReference type="GO" id="GO:0046148">
    <property type="term" value="P:pigment biosynthetic process"/>
    <property type="evidence" value="ECO:0007669"/>
    <property type="project" value="InterPro"/>
</dbReference>
<evidence type="ECO:0000256" key="6">
    <source>
        <dbReference type="ARBA" id="ARBA00023157"/>
    </source>
</evidence>
<feature type="binding site" evidence="7">
    <location>
        <position position="180"/>
    </location>
    <ligand>
        <name>Cu cation</name>
        <dbReference type="ChEBI" id="CHEBI:23378"/>
        <label>A</label>
    </ligand>
</feature>
<protein>
    <submittedName>
        <fullName evidence="11">Catechol oxidase</fullName>
    </submittedName>
</protein>
<dbReference type="PANTHER" id="PTHR11474">
    <property type="entry name" value="TYROSINASE FAMILY MEMBER"/>
    <property type="match status" value="1"/>
</dbReference>
<dbReference type="InterPro" id="IPR050316">
    <property type="entry name" value="Tyrosinase/Hemocyanin"/>
</dbReference>
<feature type="binding site" evidence="7">
    <location>
        <position position="314"/>
    </location>
    <ligand>
        <name>Cu cation</name>
        <dbReference type="ChEBI" id="CHEBI:23378"/>
        <label>B</label>
    </ligand>
</feature>
<dbReference type="Pfam" id="PF12143">
    <property type="entry name" value="PPO1_KFDV"/>
    <property type="match status" value="1"/>
</dbReference>
<dbReference type="EMBL" id="LFYR01000379">
    <property type="protein sequence ID" value="KMZ74289.1"/>
    <property type="molecule type" value="Genomic_DNA"/>
</dbReference>
<dbReference type="STRING" id="29655.A0A0K9PZE6"/>
<feature type="binding site" evidence="7">
    <location>
        <position position="347"/>
    </location>
    <ligand>
        <name>Cu cation</name>
        <dbReference type="ChEBI" id="CHEBI:23378"/>
        <label>B</label>
    </ligand>
</feature>
<evidence type="ECO:0000256" key="2">
    <source>
        <dbReference type="ARBA" id="ARBA00022723"/>
    </source>
</evidence>
<dbReference type="PROSITE" id="PS00497">
    <property type="entry name" value="TYROSINASE_1"/>
    <property type="match status" value="1"/>
</dbReference>
<evidence type="ECO:0000256" key="1">
    <source>
        <dbReference type="ARBA" id="ARBA00009928"/>
    </source>
</evidence>
<evidence type="ECO:0000256" key="5">
    <source>
        <dbReference type="ARBA" id="ARBA00023008"/>
    </source>
</evidence>
<evidence type="ECO:0000259" key="10">
    <source>
        <dbReference type="PROSITE" id="PS00498"/>
    </source>
</evidence>
<evidence type="ECO:0000256" key="3">
    <source>
        <dbReference type="ARBA" id="ARBA00022784"/>
    </source>
</evidence>
<dbReference type="InterPro" id="IPR022740">
    <property type="entry name" value="Polyphenol_oxidase_C"/>
</dbReference>